<evidence type="ECO:0000313" key="3">
    <source>
        <dbReference type="Proteomes" id="UP000237000"/>
    </source>
</evidence>
<sequence>MRRESVKKSAVSILFYFLFLWFCLWLGWLGLGGMESDLFKKYSLGYELLLLPPTKRSFLRSMQLTESKNLTATNIESIAPSATMKSMTKSGRDSVLVAEMPILKYYS</sequence>
<dbReference type="Proteomes" id="UP000237000">
    <property type="component" value="Unassembled WGS sequence"/>
</dbReference>
<dbReference type="InParanoid" id="A0A2P5F278"/>
<accession>A0A2P5F278</accession>
<gene>
    <name evidence="2" type="ORF">TorRG33x02_122130</name>
</gene>
<dbReference type="AlphaFoldDB" id="A0A2P5F278"/>
<evidence type="ECO:0000313" key="2">
    <source>
        <dbReference type="EMBL" id="PON91882.1"/>
    </source>
</evidence>
<dbReference type="EMBL" id="JXTC01000070">
    <property type="protein sequence ID" value="PON91882.1"/>
    <property type="molecule type" value="Genomic_DNA"/>
</dbReference>
<keyword evidence="1" id="KW-0812">Transmembrane</keyword>
<name>A0A2P5F278_TREOI</name>
<proteinExistence type="predicted"/>
<protein>
    <submittedName>
        <fullName evidence="2">Uncharacterized protein</fullName>
    </submittedName>
</protein>
<comment type="caution">
    <text evidence="2">The sequence shown here is derived from an EMBL/GenBank/DDBJ whole genome shotgun (WGS) entry which is preliminary data.</text>
</comment>
<evidence type="ECO:0000256" key="1">
    <source>
        <dbReference type="SAM" id="Phobius"/>
    </source>
</evidence>
<feature type="transmembrane region" description="Helical" evidence="1">
    <location>
        <begin position="12"/>
        <end position="31"/>
    </location>
</feature>
<keyword evidence="3" id="KW-1185">Reference proteome</keyword>
<keyword evidence="1" id="KW-0472">Membrane</keyword>
<keyword evidence="1" id="KW-1133">Transmembrane helix</keyword>
<reference evidence="3" key="1">
    <citation type="submission" date="2016-06" db="EMBL/GenBank/DDBJ databases">
        <title>Parallel loss of symbiosis genes in relatives of nitrogen-fixing non-legume Parasponia.</title>
        <authorList>
            <person name="Van Velzen R."/>
            <person name="Holmer R."/>
            <person name="Bu F."/>
            <person name="Rutten L."/>
            <person name="Van Zeijl A."/>
            <person name="Liu W."/>
            <person name="Santuari L."/>
            <person name="Cao Q."/>
            <person name="Sharma T."/>
            <person name="Shen D."/>
            <person name="Roswanjaya Y."/>
            <person name="Wardhani T."/>
            <person name="Kalhor M.S."/>
            <person name="Jansen J."/>
            <person name="Van den Hoogen J."/>
            <person name="Gungor B."/>
            <person name="Hartog M."/>
            <person name="Hontelez J."/>
            <person name="Verver J."/>
            <person name="Yang W.-C."/>
            <person name="Schijlen E."/>
            <person name="Repin R."/>
            <person name="Schilthuizen M."/>
            <person name="Schranz E."/>
            <person name="Heidstra R."/>
            <person name="Miyata K."/>
            <person name="Fedorova E."/>
            <person name="Kohlen W."/>
            <person name="Bisseling T."/>
            <person name="Smit S."/>
            <person name="Geurts R."/>
        </authorList>
    </citation>
    <scope>NUCLEOTIDE SEQUENCE [LARGE SCALE GENOMIC DNA]</scope>
    <source>
        <strain evidence="3">cv. RG33-2</strain>
    </source>
</reference>
<organism evidence="2 3">
    <name type="scientific">Trema orientale</name>
    <name type="common">Charcoal tree</name>
    <name type="synonym">Celtis orientalis</name>
    <dbReference type="NCBI Taxonomy" id="63057"/>
    <lineage>
        <taxon>Eukaryota</taxon>
        <taxon>Viridiplantae</taxon>
        <taxon>Streptophyta</taxon>
        <taxon>Embryophyta</taxon>
        <taxon>Tracheophyta</taxon>
        <taxon>Spermatophyta</taxon>
        <taxon>Magnoliopsida</taxon>
        <taxon>eudicotyledons</taxon>
        <taxon>Gunneridae</taxon>
        <taxon>Pentapetalae</taxon>
        <taxon>rosids</taxon>
        <taxon>fabids</taxon>
        <taxon>Rosales</taxon>
        <taxon>Cannabaceae</taxon>
        <taxon>Trema</taxon>
    </lineage>
</organism>